<dbReference type="GO" id="GO:0042626">
    <property type="term" value="F:ATPase-coupled transmembrane transporter activity"/>
    <property type="evidence" value="ECO:0007669"/>
    <property type="project" value="TreeGrafter"/>
</dbReference>
<dbReference type="InterPro" id="IPR050173">
    <property type="entry name" value="ABC_transporter_C-like"/>
</dbReference>
<gene>
    <name evidence="4" type="primary">Abcc1</name>
    <name evidence="4" type="ORF">CTA1_9047</name>
</gene>
<dbReference type="PANTHER" id="PTHR24223:SF399">
    <property type="entry name" value="ABC TRANSPORTER ATNG"/>
    <property type="match status" value="1"/>
</dbReference>
<comment type="caution">
    <text evidence="4">The sequence shown here is derived from an EMBL/GenBank/DDBJ whole genome shotgun (WGS) entry which is preliminary data.</text>
</comment>
<dbReference type="EMBL" id="PJEX01000049">
    <property type="protein sequence ID" value="TKW57145.1"/>
    <property type="molecule type" value="Genomic_DNA"/>
</dbReference>
<keyword evidence="3" id="KW-0812">Transmembrane</keyword>
<dbReference type="STRING" id="1306861.A0A4U6XN52"/>
<dbReference type="GO" id="GO:0016020">
    <property type="term" value="C:membrane"/>
    <property type="evidence" value="ECO:0007669"/>
    <property type="project" value="TreeGrafter"/>
</dbReference>
<protein>
    <submittedName>
        <fullName evidence="4">Multidrug resistance-associated protein 1</fullName>
    </submittedName>
</protein>
<dbReference type="Gene3D" id="3.40.50.300">
    <property type="entry name" value="P-loop containing nucleotide triphosphate hydrolases"/>
    <property type="match status" value="1"/>
</dbReference>
<proteinExistence type="predicted"/>
<keyword evidence="5" id="KW-1185">Reference proteome</keyword>
<dbReference type="Proteomes" id="UP000310108">
    <property type="component" value="Unassembled WGS sequence"/>
</dbReference>
<evidence type="ECO:0000256" key="2">
    <source>
        <dbReference type="ARBA" id="ARBA00022840"/>
    </source>
</evidence>
<keyword evidence="1" id="KW-0547">Nucleotide-binding</keyword>
<keyword evidence="2" id="KW-0067">ATP-binding</keyword>
<accession>A0A4U6XN52</accession>
<dbReference type="GO" id="GO:0005524">
    <property type="term" value="F:ATP binding"/>
    <property type="evidence" value="ECO:0007669"/>
    <property type="project" value="UniProtKB-KW"/>
</dbReference>
<dbReference type="InterPro" id="IPR027417">
    <property type="entry name" value="P-loop_NTPase"/>
</dbReference>
<evidence type="ECO:0000256" key="3">
    <source>
        <dbReference type="SAM" id="Phobius"/>
    </source>
</evidence>
<name>A0A4U6XN52_9PEZI</name>
<keyword evidence="3" id="KW-0472">Membrane</keyword>
<dbReference type="PANTHER" id="PTHR24223">
    <property type="entry name" value="ATP-BINDING CASSETTE SUB-FAMILY C"/>
    <property type="match status" value="1"/>
</dbReference>
<evidence type="ECO:0000256" key="1">
    <source>
        <dbReference type="ARBA" id="ARBA00022741"/>
    </source>
</evidence>
<dbReference type="OrthoDB" id="5241005at2759"/>
<evidence type="ECO:0000313" key="4">
    <source>
        <dbReference type="EMBL" id="TKW57145.1"/>
    </source>
</evidence>
<feature type="transmembrane region" description="Helical" evidence="3">
    <location>
        <begin position="234"/>
        <end position="255"/>
    </location>
</feature>
<dbReference type="AlphaFoldDB" id="A0A4U6XN52"/>
<sequence>MGHLQTFADGAAYCAQSTWLNSSSIEKNILAGSTRQDDWYETVVRACALEADLALLPSGDQTIVGSRGRSLSGGQRQRVARFPTRPADRGFEALARAIYSRKRVLVVDDALSGLDPATQEEVWQRVFGPAGLVRQHEMTVIVATHQMKHLEDFDQIVVLGDDGRVSVQGGFLDVKNSPYLQSLSCMEEANLPYAKSTHIHTKAFPAEEEHAKPCHQVNREHETSLGRYGDTSLYWYYLKPIGWVFGVTSFVLGLLDTFCQTFPRESCFHLDRRVTTVH</sequence>
<keyword evidence="3" id="KW-1133">Transmembrane helix</keyword>
<dbReference type="SUPFAM" id="SSF52540">
    <property type="entry name" value="P-loop containing nucleoside triphosphate hydrolases"/>
    <property type="match status" value="1"/>
</dbReference>
<evidence type="ECO:0000313" key="5">
    <source>
        <dbReference type="Proteomes" id="UP000310108"/>
    </source>
</evidence>
<reference evidence="4 5" key="1">
    <citation type="journal article" date="2019" name="PLoS ONE">
        <title>Comparative genome analysis indicates high evolutionary potential of pathogenicity genes in Colletotrichum tanaceti.</title>
        <authorList>
            <person name="Lelwala R.V."/>
            <person name="Korhonen P.K."/>
            <person name="Young N.D."/>
            <person name="Scott J.B."/>
            <person name="Ades P.A."/>
            <person name="Gasser R.B."/>
            <person name="Taylor P.W.J."/>
        </authorList>
    </citation>
    <scope>NUCLEOTIDE SEQUENCE [LARGE SCALE GENOMIC DNA]</scope>
    <source>
        <strain evidence="4">BRIP57314</strain>
    </source>
</reference>
<organism evidence="4 5">
    <name type="scientific">Colletotrichum tanaceti</name>
    <dbReference type="NCBI Taxonomy" id="1306861"/>
    <lineage>
        <taxon>Eukaryota</taxon>
        <taxon>Fungi</taxon>
        <taxon>Dikarya</taxon>
        <taxon>Ascomycota</taxon>
        <taxon>Pezizomycotina</taxon>
        <taxon>Sordariomycetes</taxon>
        <taxon>Hypocreomycetidae</taxon>
        <taxon>Glomerellales</taxon>
        <taxon>Glomerellaceae</taxon>
        <taxon>Colletotrichum</taxon>
        <taxon>Colletotrichum destructivum species complex</taxon>
    </lineage>
</organism>